<dbReference type="AlphaFoldDB" id="A0A671DTJ0"/>
<feature type="compositionally biased region" description="Low complexity" evidence="1">
    <location>
        <begin position="1"/>
        <end position="13"/>
    </location>
</feature>
<dbReference type="Ensembl" id="ENSRFET00010003038.1">
    <property type="protein sequence ID" value="ENSRFEP00010002761.1"/>
    <property type="gene ID" value="ENSRFEG00010001986.1"/>
</dbReference>
<reference evidence="2 3" key="1">
    <citation type="journal article" date="2015" name="Annu Rev Anim Biosci">
        <title>The Genome 10K Project: a way forward.</title>
        <authorList>
            <person name="Koepfli K.P."/>
            <person name="Paten B."/>
            <person name="O'Brien S.J."/>
            <person name="Koepfli K.P."/>
            <person name="Paten B."/>
            <person name="Antunes A."/>
            <person name="Belov K."/>
            <person name="Bustamante C."/>
            <person name="Castoe T.A."/>
            <person name="Clawson H."/>
            <person name="Crawford A.J."/>
            <person name="Diekhans M."/>
            <person name="Distel D."/>
            <person name="Durbin R."/>
            <person name="Earl D."/>
            <person name="Fujita M.K."/>
            <person name="Gamble T."/>
            <person name="Georges A."/>
            <person name="Gemmell N."/>
            <person name="Gilbert M.T."/>
            <person name="Graves J.M."/>
            <person name="Green R.E."/>
            <person name="Hickey G."/>
            <person name="Jarvis E.D."/>
            <person name="Johnson W."/>
            <person name="Komissarov A."/>
            <person name="Korf I."/>
            <person name="Kuhn R."/>
            <person name="Larkin D.M."/>
            <person name="Lewin H."/>
            <person name="Lopez J.V."/>
            <person name="Ma J."/>
            <person name="Marques-Bonet T."/>
            <person name="Miller W."/>
            <person name="Murphy R."/>
            <person name="Pevzner P."/>
            <person name="Shapiro B."/>
            <person name="Steiner C."/>
            <person name="Tamazian G."/>
            <person name="Venkatesh B."/>
            <person name="Wang J."/>
            <person name="Wayne R."/>
            <person name="Wiley E."/>
            <person name="Yang H."/>
            <person name="Zhang G."/>
            <person name="Haussler D."/>
            <person name="Ryder O."/>
            <person name="O'Brien S.J."/>
        </authorList>
    </citation>
    <scope>NUCLEOTIDE SEQUENCE</scope>
</reference>
<feature type="compositionally biased region" description="Basic residues" evidence="1">
    <location>
        <begin position="45"/>
        <end position="56"/>
    </location>
</feature>
<dbReference type="OMA" id="CWPHSPR"/>
<dbReference type="GeneTree" id="ENSGT00860000135685"/>
<dbReference type="Proteomes" id="UP000472240">
    <property type="component" value="Chromosome 9"/>
</dbReference>
<organism evidence="2 3">
    <name type="scientific">Rhinolophus ferrumequinum</name>
    <name type="common">Greater horseshoe bat</name>
    <dbReference type="NCBI Taxonomy" id="59479"/>
    <lineage>
        <taxon>Eukaryota</taxon>
        <taxon>Metazoa</taxon>
        <taxon>Chordata</taxon>
        <taxon>Craniata</taxon>
        <taxon>Vertebrata</taxon>
        <taxon>Euteleostomi</taxon>
        <taxon>Mammalia</taxon>
        <taxon>Eutheria</taxon>
        <taxon>Laurasiatheria</taxon>
        <taxon>Chiroptera</taxon>
        <taxon>Yinpterochiroptera</taxon>
        <taxon>Rhinolophoidea</taxon>
        <taxon>Rhinolophidae</taxon>
        <taxon>Rhinolophinae</taxon>
        <taxon>Rhinolophus</taxon>
    </lineage>
</organism>
<reference evidence="2" key="5">
    <citation type="submission" date="2025-09" db="UniProtKB">
        <authorList>
            <consortium name="Ensembl"/>
        </authorList>
    </citation>
    <scope>IDENTIFICATION</scope>
</reference>
<reference evidence="2" key="4">
    <citation type="submission" date="2025-08" db="UniProtKB">
        <authorList>
            <consortium name="Ensembl"/>
        </authorList>
    </citation>
    <scope>IDENTIFICATION</scope>
</reference>
<sequence>TEALAAACTACSARPRRSLRSRLPAPPRPPPRPPPLPGPPPRLLAPHRPRSARHHPPAPPCRRLPLGCWPHSPRPSPGSRRRLPTAEMARYYRLRPPGHYPAYPRGPCGGRTPPTSCRRTLSLPSSVPFSYAQSWEAGAGGGDSGARGPCLSLPGALSPSFCASHFSVEETLPLEFFFGGGVLIG</sequence>
<evidence type="ECO:0000256" key="1">
    <source>
        <dbReference type="SAM" id="MobiDB-lite"/>
    </source>
</evidence>
<reference evidence="3" key="3">
    <citation type="submission" date="2018-12" db="EMBL/GenBank/DDBJ databases">
        <title>G10K-VGP greater horseshoe bat female genome, primary haplotype.</title>
        <authorList>
            <person name="Teeling E."/>
            <person name="Myers G."/>
            <person name="Vernes S."/>
            <person name="Pippel M."/>
            <person name="Winkler S."/>
            <person name="Fedrigo O."/>
            <person name="Rhie A."/>
            <person name="Koren S."/>
            <person name="Phillippy A."/>
            <person name="Lewin H."/>
            <person name="Damas J."/>
            <person name="Howe K."/>
            <person name="Mountcastle J."/>
            <person name="Jarvis E.D."/>
        </authorList>
    </citation>
    <scope>NUCLEOTIDE SEQUENCE [LARGE SCALE GENOMIC DNA]</scope>
</reference>
<feature type="region of interest" description="Disordered" evidence="1">
    <location>
        <begin position="1"/>
        <end position="59"/>
    </location>
</feature>
<accession>A0A671DTJ0</accession>
<keyword evidence="3" id="KW-1185">Reference proteome</keyword>
<evidence type="ECO:0000313" key="2">
    <source>
        <dbReference type="Ensembl" id="ENSRFEP00010002761.1"/>
    </source>
</evidence>
<reference evidence="2 3" key="2">
    <citation type="journal article" date="2018" name="Annu Rev Anim Biosci">
        <title>Bat Biology, Genomes, and the Bat1K Project: To Generate Chromosome-Level Genomes for All Living Bat Species.</title>
        <authorList>
            <person name="Teeling E.C."/>
            <person name="Vernes S.C."/>
            <person name="Davalos L.M."/>
            <person name="Ray D.A."/>
            <person name="Gilbert M.T.P."/>
            <person name="Myers E."/>
        </authorList>
    </citation>
    <scope>NUCLEOTIDE SEQUENCE</scope>
</reference>
<protein>
    <submittedName>
        <fullName evidence="2">Uncharacterized protein</fullName>
    </submittedName>
</protein>
<name>A0A671DTJ0_RHIFE</name>
<proteinExistence type="predicted"/>
<evidence type="ECO:0000313" key="3">
    <source>
        <dbReference type="Proteomes" id="UP000472240"/>
    </source>
</evidence>
<feature type="compositionally biased region" description="Pro residues" evidence="1">
    <location>
        <begin position="24"/>
        <end position="43"/>
    </location>
</feature>
<dbReference type="InParanoid" id="A0A671DTJ0"/>